<keyword evidence="2" id="KW-1185">Reference proteome</keyword>
<evidence type="ECO:0000313" key="1">
    <source>
        <dbReference type="EMBL" id="KAJ7994562.1"/>
    </source>
</evidence>
<dbReference type="Proteomes" id="UP001157502">
    <property type="component" value="Chromosome 22"/>
</dbReference>
<dbReference type="EMBL" id="CM055749">
    <property type="protein sequence ID" value="KAJ7994562.1"/>
    <property type="molecule type" value="Genomic_DNA"/>
</dbReference>
<sequence length="683" mass="76316">MNKTAGIEEESVYNYYDYSNWYSENGQPTLPPKEVIPPCNPTADDQLFHVCIASVSLVVVLVLSAVRKKNTVCDGFARGSPAVSSPVNFLDQTQHKGLAVTVFGLVFSKLCVLVLSPDPLPFSKDTPEETREYMKIIAIFYWPALYYPLLACGTLHSKLGYVLGTLLSWTHLAVLVWQKFDCPRTPELYKYYALLASLPQIGCLGFLCVKYPRLFLKGSVAGGSEDLDSDYYTDYVKLILKKKKSTNVRSDKPRLLEKVTDIIQSYIYTPEKVFRFPLKLAISAFVSIIAMYQVALLLIILVIPTIHIVRAGIDENFAFLLSGLGIVLSEDRAEVVRIVIHYTWCLEVCFVCGLTLACLVIIVMLMRSMFLHRSNLQGLYRGDIYNVYNCQKTIRPSQPGLVCWMGFTGYQAALMSLGMVLKTVVFFICFVWLVFLIIIPIFYGQNLILFQMAAKAWPVWVSLILATALQHITAQFAFIKKDAGTRDLNHRGSLFLLTYLLFLINVVVGLIAAIWRTVLSALYNIIHLGRMDISLLSRASEAYDPAYRYYAHFLKVEVSQSHPVMKAFCGLALRAAAAGIAGRKMRDAEEGIQLVNQKRQNKAVNDSRRVCARWHLLYTLVNNPSLLGSRKHFKLQSSDSFVDGVRRSATEGSRQDAGSQPVAETVPATETGSASPTVSAAAD</sequence>
<evidence type="ECO:0000313" key="2">
    <source>
        <dbReference type="Proteomes" id="UP001157502"/>
    </source>
</evidence>
<reference evidence="1" key="1">
    <citation type="submission" date="2021-05" db="EMBL/GenBank/DDBJ databases">
        <authorList>
            <person name="Pan Q."/>
            <person name="Jouanno E."/>
            <person name="Zahm M."/>
            <person name="Klopp C."/>
            <person name="Cabau C."/>
            <person name="Louis A."/>
            <person name="Berthelot C."/>
            <person name="Parey E."/>
            <person name="Roest Crollius H."/>
            <person name="Montfort J."/>
            <person name="Robinson-Rechavi M."/>
            <person name="Bouchez O."/>
            <person name="Lampietro C."/>
            <person name="Lopez Roques C."/>
            <person name="Donnadieu C."/>
            <person name="Postlethwait J."/>
            <person name="Bobe J."/>
            <person name="Dillon D."/>
            <person name="Chandos A."/>
            <person name="von Hippel F."/>
            <person name="Guiguen Y."/>
        </authorList>
    </citation>
    <scope>NUCLEOTIDE SEQUENCE</scope>
    <source>
        <strain evidence="1">YG-Jan2019</strain>
    </source>
</reference>
<accession>A0ACC2FTD5</accession>
<comment type="caution">
    <text evidence="1">The sequence shown here is derived from an EMBL/GenBank/DDBJ whole genome shotgun (WGS) entry which is preliminary data.</text>
</comment>
<name>A0ACC2FTD5_DALPE</name>
<protein>
    <submittedName>
        <fullName evidence="1">Uncharacterized protein</fullName>
    </submittedName>
</protein>
<gene>
    <name evidence="1" type="ORF">DPEC_G00250750</name>
</gene>
<proteinExistence type="predicted"/>
<organism evidence="1 2">
    <name type="scientific">Dallia pectoralis</name>
    <name type="common">Alaska blackfish</name>
    <dbReference type="NCBI Taxonomy" id="75939"/>
    <lineage>
        <taxon>Eukaryota</taxon>
        <taxon>Metazoa</taxon>
        <taxon>Chordata</taxon>
        <taxon>Craniata</taxon>
        <taxon>Vertebrata</taxon>
        <taxon>Euteleostomi</taxon>
        <taxon>Actinopterygii</taxon>
        <taxon>Neopterygii</taxon>
        <taxon>Teleostei</taxon>
        <taxon>Protacanthopterygii</taxon>
        <taxon>Esociformes</taxon>
        <taxon>Umbridae</taxon>
        <taxon>Dallia</taxon>
    </lineage>
</organism>